<reference evidence="1 2" key="1">
    <citation type="submission" date="2018-01" db="EMBL/GenBank/DDBJ databases">
        <title>Novel co-symbiosis in the lucinid bivalve Phacoides pectinatus.</title>
        <authorList>
            <person name="Lim S.J."/>
            <person name="Davis B.G."/>
            <person name="Gill D.E."/>
            <person name="Engel A.S."/>
            <person name="Anderson L.C."/>
            <person name="Campbell B.J."/>
        </authorList>
    </citation>
    <scope>NUCLEOTIDE SEQUENCE [LARGE SCALE GENOMIC DNA]</scope>
    <source>
        <strain evidence="1">N3_P5</strain>
    </source>
</reference>
<accession>A0A6N4E3R9</accession>
<organism evidence="1 2">
    <name type="scientific">Candidatus Sedimenticola endophacoides</name>
    <dbReference type="NCBI Taxonomy" id="2548426"/>
    <lineage>
        <taxon>Bacteria</taxon>
        <taxon>Pseudomonadati</taxon>
        <taxon>Pseudomonadota</taxon>
        <taxon>Gammaproteobacteria</taxon>
        <taxon>Chromatiales</taxon>
        <taxon>Sedimenticolaceae</taxon>
        <taxon>Sedimenticola</taxon>
    </lineage>
</organism>
<dbReference type="EMBL" id="PQCO01000021">
    <property type="protein sequence ID" value="PUE05774.1"/>
    <property type="molecule type" value="Genomic_DNA"/>
</dbReference>
<evidence type="ECO:0008006" key="3">
    <source>
        <dbReference type="Google" id="ProtNLM"/>
    </source>
</evidence>
<proteinExistence type="predicted"/>
<comment type="caution">
    <text evidence="1">The sequence shown here is derived from an EMBL/GenBank/DDBJ whole genome shotgun (WGS) entry which is preliminary data.</text>
</comment>
<gene>
    <name evidence="1" type="ORF">C3L24_00200</name>
</gene>
<dbReference type="Pfam" id="PF07793">
    <property type="entry name" value="DUF1631"/>
    <property type="match status" value="1"/>
</dbReference>
<name>A0A6N4E3R9_9GAMM</name>
<dbReference type="Proteomes" id="UP000250928">
    <property type="component" value="Unassembled WGS sequence"/>
</dbReference>
<dbReference type="AlphaFoldDB" id="A0A6N4E3R9"/>
<evidence type="ECO:0000313" key="2">
    <source>
        <dbReference type="Proteomes" id="UP000250928"/>
    </source>
</evidence>
<protein>
    <recommendedName>
        <fullName evidence="3">DUF1631 domain-containing protein</fullName>
    </recommendedName>
</protein>
<sequence length="481" mass="52689">MVAKKVIYQAVTTEMFGGLGKLYGGLGQILRAHGAVADASRPVVKAAPQRRRTADRGPFAVLSRLLGMRGKGRNQMRTEAPEVIPSQRVERYLDQISLTPGRPAAEQIERHLQRAEGRGVALRLEPALRARVDMAEQLINDLHAREGGGRELGDLLSLVRASLIKASVRDPEVLGPDGQGGRLLETIDHLLPYYTTDAGKPRKTPLLHALEELNDTVSGEGADDMACIARRLESILNRQQQEFSDHLSRVVDGAEARLSEQEKRSDILTAIRRQLPGSRLSGAVDQLLGLGWAQLLVQLHIDGQPLEPYLGLLGELEAVFADPGYERLPGSEVTRVLNTLKQGFLLYPVRRAEALVYIKQVVRGLNGGSRVCDPALSRRIESGAGYLERAVGMEREERPATTTDPGDEWMAIVGGLSTGEWIVERRQRARVRMLNLAWRDPDGVRHIFVDGAGDKALDLAAPEVGVAFSDANRHGERSEGG</sequence>
<evidence type="ECO:0000313" key="1">
    <source>
        <dbReference type="EMBL" id="PUE05774.1"/>
    </source>
</evidence>
<dbReference type="InterPro" id="IPR012434">
    <property type="entry name" value="DUF1631"/>
</dbReference>